<feature type="compositionally biased region" description="Low complexity" evidence="1">
    <location>
        <begin position="977"/>
        <end position="1018"/>
    </location>
</feature>
<gene>
    <name evidence="3" type="primary">LOC108664694</name>
</gene>
<organism evidence="2 3">
    <name type="scientific">Hyalella azteca</name>
    <name type="common">Amphipod</name>
    <dbReference type="NCBI Taxonomy" id="294128"/>
    <lineage>
        <taxon>Eukaryota</taxon>
        <taxon>Metazoa</taxon>
        <taxon>Ecdysozoa</taxon>
        <taxon>Arthropoda</taxon>
        <taxon>Crustacea</taxon>
        <taxon>Multicrustacea</taxon>
        <taxon>Malacostraca</taxon>
        <taxon>Eumalacostraca</taxon>
        <taxon>Peracarida</taxon>
        <taxon>Amphipoda</taxon>
        <taxon>Senticaudata</taxon>
        <taxon>Talitrida</taxon>
        <taxon>Talitroidea</taxon>
        <taxon>Hyalellidae</taxon>
        <taxon>Hyalella</taxon>
    </lineage>
</organism>
<sequence>MNSARKFRKQAAGAADEALSAPVDQAHDCVNNQTESSRSPRRRKHIRVAAFANIALFPEPEIAPEPDDLRSFRLHSSGDGSTTDSNNPVSLQDPLKQLTRFQTRRLASSELRNFRISNIKALRSMRMNRALFPRNSVFADSQKKVLTSKSCSVVSTFHHPNLAQKLKAPAQHLRRFRLGNRGNVSRDRALTLLDSQILNIRRSLTSTNQENILLTVNNGVTAVQCNSTRSKRNNLSSDKFISRQGPAIALPSSATRSRPALKACRQSTRQATTSLDGSISSDQVQKTNLCSNINKTSRILDNDDEIKVISKNEDLIKTTSGSIDDKLNLNQQKKGTVQANEMKTNSKFLKQKHSGKPTLSLTESSTRKQKIQCSQNHLCLGRCSEHEGKILPIGEDLSQKRGRPETRSCTYYESPPEIVAPSPATAALSTPSAAPRAATAAPSAATAAPSAATAAVSTPSAAPSAATAALSTPSAAPSAATAAPSSATAALNAASEVLNVAAAPSAANDPTPPKLRNLRPLNTQRSNAECNAKRHSLRSIGEIVSLPRTSLPDRLWQPLSNTKTSLKTRNVYSRLENSHTSSLKRSKFIKIKTQKMSELRGYRPKVINEIVNLEDDEDLSRKSVPSTTNVIVSVSSSIVGTSTSALKGTGDTGVKTTDMHSLSAGEERTTPESTSKLSSRTGGKRPMPESDTSPPSLTPRGKRPMPASDASPPSLTPRGKRPMLASDASPPSFTPRGKRPMPESDASPPSLTPLRQRGKRPMLAPSTIRPLEGDDKHATPAAEVPLLVGEPVRATKRVPSTTGGEHVALAKGSSSLQAGAECSSSEENDCVIILDNAKKRTTLSSRVLNALNAPSRTHKSDSNLYSGTSKPMPLGNRRQTRSLASSSPSTKSNIKLLRIPSPKTTNNEIPRCNTAKASNIIRSLEGPELIDRSNSNQEPKKTKQDISISPFNPSYLSINHSKILDLISPSVSISWASNSRSKSTNTSTSSSRHPTATGSSKATSSSVSSSLTPTSSDSSLREFRLRTSQDAEIMIDSVIIHGRRGNGLRNFRREK</sequence>
<protein>
    <submittedName>
        <fullName evidence="3">Flocculation protein FLO11</fullName>
    </submittedName>
</protein>
<feature type="region of interest" description="Disordered" evidence="1">
    <location>
        <begin position="977"/>
        <end position="1022"/>
    </location>
</feature>
<feature type="compositionally biased region" description="Polar residues" evidence="1">
    <location>
        <begin position="78"/>
        <end position="90"/>
    </location>
</feature>
<dbReference type="KEGG" id="hazt:108664694"/>
<evidence type="ECO:0000313" key="2">
    <source>
        <dbReference type="Proteomes" id="UP000694843"/>
    </source>
</evidence>
<proteinExistence type="predicted"/>
<feature type="region of interest" description="Disordered" evidence="1">
    <location>
        <begin position="851"/>
        <end position="951"/>
    </location>
</feature>
<feature type="compositionally biased region" description="Basic and acidic residues" evidence="1">
    <location>
        <begin position="397"/>
        <end position="406"/>
    </location>
</feature>
<feature type="region of interest" description="Disordered" evidence="1">
    <location>
        <begin position="642"/>
        <end position="788"/>
    </location>
</feature>
<feature type="region of interest" description="Disordered" evidence="1">
    <location>
        <begin position="394"/>
        <end position="416"/>
    </location>
</feature>
<evidence type="ECO:0000313" key="3">
    <source>
        <dbReference type="RefSeq" id="XP_018006847.1"/>
    </source>
</evidence>
<accession>A0A8B7MZ41</accession>
<dbReference type="GeneID" id="108664694"/>
<evidence type="ECO:0000256" key="1">
    <source>
        <dbReference type="SAM" id="MobiDB-lite"/>
    </source>
</evidence>
<keyword evidence="2" id="KW-1185">Reference proteome</keyword>
<dbReference type="RefSeq" id="XP_018006847.1">
    <property type="nucleotide sequence ID" value="XM_018151358.2"/>
</dbReference>
<feature type="region of interest" description="Disordered" evidence="1">
    <location>
        <begin position="67"/>
        <end position="94"/>
    </location>
</feature>
<name>A0A8B7MZ41_HYAAZ</name>
<reference evidence="3" key="1">
    <citation type="submission" date="2025-08" db="UniProtKB">
        <authorList>
            <consortium name="RefSeq"/>
        </authorList>
    </citation>
    <scope>IDENTIFICATION</scope>
    <source>
        <tissue evidence="3">Whole organism</tissue>
    </source>
</reference>
<feature type="compositionally biased region" description="Polar residues" evidence="1">
    <location>
        <begin position="671"/>
        <end position="681"/>
    </location>
</feature>
<feature type="compositionally biased region" description="Low complexity" evidence="1">
    <location>
        <begin position="642"/>
        <end position="656"/>
    </location>
</feature>
<dbReference type="Proteomes" id="UP000694843">
    <property type="component" value="Unplaced"/>
</dbReference>
<feature type="region of interest" description="Disordered" evidence="1">
    <location>
        <begin position="1"/>
        <end position="43"/>
    </location>
</feature>
<feature type="compositionally biased region" description="Polar residues" evidence="1">
    <location>
        <begin position="881"/>
        <end position="893"/>
    </location>
</feature>
<dbReference type="AlphaFoldDB" id="A0A8B7MZ41"/>